<keyword evidence="2" id="KW-1185">Reference proteome</keyword>
<dbReference type="EMBL" id="JABWDY010038332">
    <property type="protein sequence ID" value="KAF5179788.1"/>
    <property type="molecule type" value="Genomic_DNA"/>
</dbReference>
<protein>
    <submittedName>
        <fullName evidence="1">Uncharacterized protein</fullName>
    </submittedName>
</protein>
<accession>A0A7J6V539</accession>
<evidence type="ECO:0000313" key="1">
    <source>
        <dbReference type="EMBL" id="KAF5179788.1"/>
    </source>
</evidence>
<evidence type="ECO:0000313" key="2">
    <source>
        <dbReference type="Proteomes" id="UP000554482"/>
    </source>
</evidence>
<comment type="caution">
    <text evidence="1">The sequence shown here is derived from an EMBL/GenBank/DDBJ whole genome shotgun (WGS) entry which is preliminary data.</text>
</comment>
<sequence>MSMESSLIPYYPEPPSHEIPNTQNSTIPLQNNMILDPQALDLVLQLLLDPTIAFILSIRVLSAPQILNFIPIQAEPHPIITNTDQIATMENMYGENYTITSPHNSDHVNLQGILLHPSTNLGLAVGKASYTTVDPFGGSEVRAPMMILGQGSQTPLLKPLLVTSPSESHIEVSISNSLLYY</sequence>
<name>A0A7J6V539_THATH</name>
<dbReference type="Proteomes" id="UP000554482">
    <property type="component" value="Unassembled WGS sequence"/>
</dbReference>
<proteinExistence type="predicted"/>
<organism evidence="1 2">
    <name type="scientific">Thalictrum thalictroides</name>
    <name type="common">Rue-anemone</name>
    <name type="synonym">Anemone thalictroides</name>
    <dbReference type="NCBI Taxonomy" id="46969"/>
    <lineage>
        <taxon>Eukaryota</taxon>
        <taxon>Viridiplantae</taxon>
        <taxon>Streptophyta</taxon>
        <taxon>Embryophyta</taxon>
        <taxon>Tracheophyta</taxon>
        <taxon>Spermatophyta</taxon>
        <taxon>Magnoliopsida</taxon>
        <taxon>Ranunculales</taxon>
        <taxon>Ranunculaceae</taxon>
        <taxon>Thalictroideae</taxon>
        <taxon>Thalictrum</taxon>
    </lineage>
</organism>
<reference evidence="1 2" key="1">
    <citation type="submission" date="2020-06" db="EMBL/GenBank/DDBJ databases">
        <title>Transcriptomic and genomic resources for Thalictrum thalictroides and T. hernandezii: Facilitating candidate gene discovery in an emerging model plant lineage.</title>
        <authorList>
            <person name="Arias T."/>
            <person name="Riano-Pachon D.M."/>
            <person name="Di Stilio V.S."/>
        </authorList>
    </citation>
    <scope>NUCLEOTIDE SEQUENCE [LARGE SCALE GENOMIC DNA]</scope>
    <source>
        <strain evidence="2">cv. WT478/WT964</strain>
        <tissue evidence="1">Leaves</tissue>
    </source>
</reference>
<dbReference type="AlphaFoldDB" id="A0A7J6V539"/>
<gene>
    <name evidence="1" type="ORF">FRX31_030624</name>
</gene>